<feature type="chain" id="PRO_5020621793" evidence="1">
    <location>
        <begin position="22"/>
        <end position="236"/>
    </location>
</feature>
<dbReference type="KEGG" id="plue:EWM63_05765"/>
<dbReference type="EMBL" id="CP035913">
    <property type="protein sequence ID" value="QBE62540.1"/>
    <property type="molecule type" value="Genomic_DNA"/>
</dbReference>
<keyword evidence="5" id="KW-1185">Reference proteome</keyword>
<proteinExistence type="predicted"/>
<evidence type="ECO:0000313" key="4">
    <source>
        <dbReference type="EMBL" id="QBE62540.1"/>
    </source>
</evidence>
<accession>A0A4P6KUD2</accession>
<sequence>MNLIKCVAVSMIAMATLCTGAAARADTTLVNDTDRQQLAGWLGKDTIQLTNIFTKTTGSTAADFHAAADGKGATIVVMEAVTKSGQSFLLGGYNPSAWASSGGYAVTNEDSLRTAFLFNLTSDTIFRQMLSAQHLETLGSYQTLNEAGMGPTFGWGHDLQMAGDLTRGSSLLYSYADASLSNMNLSIADGQAYRGIDDLAFGRVEVYTISAVPEPASLAMLALGLCVMAARAGRKR</sequence>
<evidence type="ECO:0000256" key="1">
    <source>
        <dbReference type="SAM" id="SignalP"/>
    </source>
</evidence>
<feature type="domain" description="Ice-binding protein C-terminal" evidence="3">
    <location>
        <begin position="211"/>
        <end position="235"/>
    </location>
</feature>
<reference evidence="4 5" key="1">
    <citation type="submission" date="2019-02" db="EMBL/GenBank/DDBJ databases">
        <title>Draft Genome Sequences of Six Type Strains of the Genus Massilia.</title>
        <authorList>
            <person name="Miess H."/>
            <person name="Frediansyhah A."/>
            <person name="Gross H."/>
        </authorList>
    </citation>
    <scope>NUCLEOTIDE SEQUENCE [LARGE SCALE GENOMIC DNA]</scope>
    <source>
        <strain evidence="4 5">DSM 17473</strain>
    </source>
</reference>
<feature type="domain" description="TLDc" evidence="2">
    <location>
        <begin position="27"/>
        <end position="209"/>
    </location>
</feature>
<dbReference type="NCBIfam" id="TIGR02595">
    <property type="entry name" value="PEP_CTERM"/>
    <property type="match status" value="1"/>
</dbReference>
<dbReference type="AlphaFoldDB" id="A0A4P6KUD2"/>
<keyword evidence="1" id="KW-0732">Signal</keyword>
<dbReference type="NCBIfam" id="NF038124">
    <property type="entry name" value="PEP_CTERM_TLD_A"/>
    <property type="match status" value="1"/>
</dbReference>
<evidence type="ECO:0000313" key="5">
    <source>
        <dbReference type="Proteomes" id="UP000290637"/>
    </source>
</evidence>
<dbReference type="InterPro" id="IPR006571">
    <property type="entry name" value="TLDc_dom"/>
</dbReference>
<evidence type="ECO:0000259" key="2">
    <source>
        <dbReference type="Pfam" id="PF07534"/>
    </source>
</evidence>
<protein>
    <submittedName>
        <fullName evidence="4">PEP-CTERM sorting domain-containing protein</fullName>
    </submittedName>
</protein>
<feature type="signal peptide" evidence="1">
    <location>
        <begin position="1"/>
        <end position="21"/>
    </location>
</feature>
<gene>
    <name evidence="4" type="ORF">EWM63_05765</name>
</gene>
<dbReference type="RefSeq" id="WP_130185675.1">
    <property type="nucleotide sequence ID" value="NZ_CP035913.1"/>
</dbReference>
<organism evidence="4 5">
    <name type="scientific">Pseudoduganella lutea</name>
    <dbReference type="NCBI Taxonomy" id="321985"/>
    <lineage>
        <taxon>Bacteria</taxon>
        <taxon>Pseudomonadati</taxon>
        <taxon>Pseudomonadota</taxon>
        <taxon>Betaproteobacteria</taxon>
        <taxon>Burkholderiales</taxon>
        <taxon>Oxalobacteraceae</taxon>
        <taxon>Telluria group</taxon>
        <taxon>Pseudoduganella</taxon>
    </lineage>
</organism>
<dbReference type="OrthoDB" id="8701611at2"/>
<name>A0A4P6KUD2_9BURK</name>
<dbReference type="Proteomes" id="UP000290637">
    <property type="component" value="Chromosome"/>
</dbReference>
<dbReference type="Pfam" id="PF07589">
    <property type="entry name" value="PEP-CTERM"/>
    <property type="match status" value="1"/>
</dbReference>
<dbReference type="Pfam" id="PF07534">
    <property type="entry name" value="TLD"/>
    <property type="match status" value="1"/>
</dbReference>
<dbReference type="InterPro" id="IPR013424">
    <property type="entry name" value="Ice-binding_C"/>
</dbReference>
<evidence type="ECO:0000259" key="3">
    <source>
        <dbReference type="Pfam" id="PF07589"/>
    </source>
</evidence>